<reference evidence="8" key="1">
    <citation type="submission" date="2016-04" db="UniProtKB">
        <authorList>
            <consortium name="WormBaseParasite"/>
        </authorList>
    </citation>
    <scope>IDENTIFICATION</scope>
</reference>
<evidence type="ECO:0000256" key="1">
    <source>
        <dbReference type="ARBA" id="ARBA00006443"/>
    </source>
</evidence>
<dbReference type="OrthoDB" id="63589at2759"/>
<sequence length="1434" mass="160995">MEKVLKLIAVSPYCVSLARVACPRLLFVFKLPPTIAARNLAKNHKALANLERNLSLQIFNVFQECALLDGLFTIDGFHTVRVLPPDCFEPINVCTERHSGNDDLAQQMLEQILSCTGISSLTRDFDTKLKRQPPQVVNEYSAPGAPRNRSFAAFLESNISNLIQHIEDNDVKDPYTKYLPELPSVKCWFIICFKLYTSLFGVGNSSDQSNPEMPFLYNEWNKLLSSADPNSITNCKFFASQNQLDHGISKLRCTKAFAVAEAHYLKDLPAHYSLTYHQARVISSYNTFLSLARGPLVVPCLKDLTHRLAHLYLAGRVKCPALLISGSRCRREFHATPQRFPGITSALLYLKPTLTSSDSATLRSAEADKVTDCYLLMKHIKSLLTSSEISSRSHDNILQKCLRDVPSDLKEPWQYAWIEGVAKVIEREKDQIDPELSGIVQDISSLKHLSLMSHSSNNRFISACNCGQTVAVRNDPYDYKEANWDFYHNLGSRCCNKYRSIPLAPIFLMEKGHDLHTPFEFSTIQPAKQESKENQKLSCSARLSQSPEFFNKDLLDVLDDPLSIPITSKPSTPLVAQTSELLDSDYLKVEKSLKKTVEEMPKSSEEAIVPECEISNVKEIQEGIFLESSKSIGELDDQEAERLSKSCTPSTKVVEGEEIKQSDGEELEATVVTSPRRNRPTLDPSKSMLTEQVEEKLVEMKSNDEEKSTEIQEQECIKQDKLVGGCTREKIIFGISGSISSVENTTSIKEVVVDRESFLEGMVMTSSETKVESPSKQLEQLDKSTQQMKIEQKDLVGQMSLQSIVVPETDSGKVYGASKKEENLKQLVANSVDGKTVPSTIHSIYSSMAEKADQLKFLNLEETDVGKDKLDSKEISLQRDVFLPIQKEPSQEKSIKQIESKQSSLNESGSAPVEEEEQEIFSRVHLGTERSSALHKNTSYEPENAEKSKQLSFEKLELGSRIKLLVPTKLKSDCNLTSTEKSDELGESGSTNQAEPSCASKSTDSEIASMAPDSPFSEGESFERSKVGGNNSGKYREKKNENEFRQERENVEQVPTKVEMESNAPESIGARECYVFLDNEGEKTSKQSQMLVWKPEIIEYSQKCVGVHTEKLGKLFEERSDSVDQEKNNPAVDELAIHFDSLTFVDVLGKPSQAKSVDRGSLESPSMLETKVMVDFHDGMPVLGQLSHIMPLYPSWSIHCLGKYSSYSHYRGIVAPGFLRDGNFLLPNDVSFHNFHESSSTVSKPKGRSNRGRDLDSAKLFIGYEMECPLGHRFFLAGINRAMTRNMTSTEVKRAVRELLESDIPIFTPCRCSRIQQEESEESLTWAQLMRIYVAIPTVPIRVRFAPVVQVSEGSPAFHLGPTLDKLKDLRNDLDVIEASSSQPGYVNLEEGNIWVLRLPFTYQHDGVVFHRPQNPSQVKKFRLLKSNIQILHL</sequence>
<dbReference type="WBParaSite" id="HNAJ_0000002801-mRNA-1">
    <property type="protein sequence ID" value="HNAJ_0000002801-mRNA-1"/>
    <property type="gene ID" value="HNAJ_0000002801"/>
</dbReference>
<feature type="region of interest" description="Disordered" evidence="5">
    <location>
        <begin position="889"/>
        <end position="948"/>
    </location>
</feature>
<evidence type="ECO:0000256" key="5">
    <source>
        <dbReference type="SAM" id="MobiDB-lite"/>
    </source>
</evidence>
<keyword evidence="7" id="KW-1185">Reference proteome</keyword>
<proteinExistence type="inferred from homology"/>
<dbReference type="Proteomes" id="UP000278807">
    <property type="component" value="Unassembled WGS sequence"/>
</dbReference>
<dbReference type="EMBL" id="UZAE01000005">
    <property type="protein sequence ID" value="VDN95888.1"/>
    <property type="molecule type" value="Genomic_DNA"/>
</dbReference>
<feature type="region of interest" description="Disordered" evidence="5">
    <location>
        <begin position="979"/>
        <end position="1063"/>
    </location>
</feature>
<feature type="compositionally biased region" description="Basic and acidic residues" evidence="5">
    <location>
        <begin position="1034"/>
        <end position="1051"/>
    </location>
</feature>
<dbReference type="InterPro" id="IPR019354">
    <property type="entry name" value="SMG8-like"/>
</dbReference>
<dbReference type="PANTHER" id="PTHR13091:SF0">
    <property type="entry name" value="NONSENSE-MEDIATED MRNA DECAY FACTOR SMG8"/>
    <property type="match status" value="1"/>
</dbReference>
<dbReference type="Pfam" id="PF10220">
    <property type="entry name" value="Smg8_Smg9"/>
    <property type="match status" value="3"/>
</dbReference>
<evidence type="ECO:0000313" key="8">
    <source>
        <dbReference type="WBParaSite" id="HNAJ_0000002801-mRNA-1"/>
    </source>
</evidence>
<gene>
    <name evidence="6" type="ORF">HNAJ_LOCUS29</name>
</gene>
<organism evidence="8">
    <name type="scientific">Rodentolepis nana</name>
    <name type="common">Dwarf tapeworm</name>
    <name type="synonym">Hymenolepis nana</name>
    <dbReference type="NCBI Taxonomy" id="102285"/>
    <lineage>
        <taxon>Eukaryota</taxon>
        <taxon>Metazoa</taxon>
        <taxon>Spiralia</taxon>
        <taxon>Lophotrochozoa</taxon>
        <taxon>Platyhelminthes</taxon>
        <taxon>Cestoda</taxon>
        <taxon>Eucestoda</taxon>
        <taxon>Cyclophyllidea</taxon>
        <taxon>Hymenolepididae</taxon>
        <taxon>Rodentolepis</taxon>
    </lineage>
</organism>
<keyword evidence="2 4" id="KW-0866">Nonsense-mediated mRNA decay</keyword>
<feature type="compositionally biased region" description="Polar residues" evidence="5">
    <location>
        <begin position="929"/>
        <end position="941"/>
    </location>
</feature>
<evidence type="ECO:0000256" key="4">
    <source>
        <dbReference type="RuleBase" id="RU367133"/>
    </source>
</evidence>
<evidence type="ECO:0000313" key="6">
    <source>
        <dbReference type="EMBL" id="VDN95888.1"/>
    </source>
</evidence>
<dbReference type="GO" id="GO:0000184">
    <property type="term" value="P:nuclear-transcribed mRNA catabolic process, nonsense-mediated decay"/>
    <property type="evidence" value="ECO:0007669"/>
    <property type="project" value="UniProtKB-UniRule"/>
</dbReference>
<comment type="function">
    <text evidence="4">Involved in nonsense-mediated decay (NMD) of mRNAs containing premature stop codons.</text>
</comment>
<comment type="similarity">
    <text evidence="1 4">Belongs to the SMG8 family.</text>
</comment>
<evidence type="ECO:0000256" key="3">
    <source>
        <dbReference type="ARBA" id="ARBA00029509"/>
    </source>
</evidence>
<accession>A0A0R3SZU6</accession>
<feature type="compositionally biased region" description="Basic and acidic residues" evidence="5">
    <location>
        <begin position="889"/>
        <end position="899"/>
    </location>
</feature>
<dbReference type="STRING" id="102285.A0A0R3SZU6"/>
<protein>
    <recommendedName>
        <fullName evidence="3 4">Nonsense-mediated mRNA decay factor SMG8</fullName>
    </recommendedName>
</protein>
<evidence type="ECO:0000256" key="2">
    <source>
        <dbReference type="ARBA" id="ARBA00023161"/>
    </source>
</evidence>
<dbReference type="PANTHER" id="PTHR13091">
    <property type="entry name" value="AMPLIFIED IN BREAST CANCER 2-RELATED"/>
    <property type="match status" value="1"/>
</dbReference>
<evidence type="ECO:0000313" key="7">
    <source>
        <dbReference type="Proteomes" id="UP000278807"/>
    </source>
</evidence>
<name>A0A0R3SZU6_RODNA</name>
<reference evidence="6 7" key="2">
    <citation type="submission" date="2018-11" db="EMBL/GenBank/DDBJ databases">
        <authorList>
            <consortium name="Pathogen Informatics"/>
        </authorList>
    </citation>
    <scope>NUCLEOTIDE SEQUENCE [LARGE SCALE GENOMIC DNA]</scope>
</reference>
<feature type="compositionally biased region" description="Polar residues" evidence="5">
    <location>
        <begin position="988"/>
        <end position="1006"/>
    </location>
</feature>